<dbReference type="PANTHER" id="PTHR13466">
    <property type="entry name" value="TEX2 PROTEIN-RELATED"/>
    <property type="match status" value="1"/>
</dbReference>
<proteinExistence type="predicted"/>
<feature type="compositionally biased region" description="Basic and acidic residues" evidence="9">
    <location>
        <begin position="662"/>
        <end position="711"/>
    </location>
</feature>
<protein>
    <submittedName>
        <fullName evidence="14">Uncharacterized protein LOC107419625 isoform X2</fullName>
    </submittedName>
</protein>
<evidence type="ECO:0000259" key="11">
    <source>
        <dbReference type="PROSITE" id="PS50003"/>
    </source>
</evidence>
<evidence type="ECO:0000256" key="7">
    <source>
        <dbReference type="ARBA" id="ARBA00023121"/>
    </source>
</evidence>
<evidence type="ECO:0000313" key="13">
    <source>
        <dbReference type="Proteomes" id="UP001652623"/>
    </source>
</evidence>
<feature type="region of interest" description="Disordered" evidence="9">
    <location>
        <begin position="295"/>
        <end position="317"/>
    </location>
</feature>
<evidence type="ECO:0000256" key="9">
    <source>
        <dbReference type="SAM" id="MobiDB-lite"/>
    </source>
</evidence>
<evidence type="ECO:0000313" key="14">
    <source>
        <dbReference type="RefSeq" id="XP_048329458.1"/>
    </source>
</evidence>
<evidence type="ECO:0000256" key="5">
    <source>
        <dbReference type="ARBA" id="ARBA00022989"/>
    </source>
</evidence>
<evidence type="ECO:0000259" key="12">
    <source>
        <dbReference type="PROSITE" id="PS51847"/>
    </source>
</evidence>
<feature type="transmembrane region" description="Helical" evidence="10">
    <location>
        <begin position="6"/>
        <end position="31"/>
    </location>
</feature>
<sequence>MWTWVPVLGIGFVVGALAILAIETLALFLIFNRLTRKTKQPAYHPNSSPPHLDPHQSLDFAPIKQGVIWILESEKVPKNWQEKALREQKKKKEFFEVSPVRKRAKIKDKSLILTETDGSRTIINLKGCSIEAVSATSLSSRKWAKRFPIKLENKVADIYKRSKTIYIYLETSWEKESWCKALRLAASDEKNKLDWFANLHEEFRRYLTSLNAGYPYFMKPSVGFCASEPVDRTHKNDGASSKVRLLWKKLQKKSSKAGVENKLTWTSSSVRDEKKINEKFHPGQDSVQATSLEDNSVALSSSTSTHSSSQSHVSVTSDGDYDERFGIDEGTLCWNLLISRLFFDAKINSELKRSIRERVQRTLSNMRIPSYVGEVVCTDIDPGNLPPYIHSMRVLPVDMNEVWALEVDIEYSGGAVLGIETRLEVRELDPDKSMAESNHEPSSVRDVSSDLLEGFEHFSKQLKIDEETIDALEQKGEGDPKPDGIKHAKSSIGASTYGSRWKSIVNSIAKQVSQAAINETLVLPNCESVCVPWMLAEKDDWVPRNVAPFMWLNQESVNDPIVLREVPSYQPCEEKTNTESNREALTDDSQSKHKRLKNIQSGQSVNESSDAASSSTNPLAVRKSTLEELGTPLLGNDGPNETEKQEIADGQSSYRSLSMFDKQNDTFEEPKRVGRRARMLDLGKKMGEKLEEKRRHIEEKSRHIVEKMRGP</sequence>
<keyword evidence="6" id="KW-0445">Lipid transport</keyword>
<feature type="region of interest" description="Disordered" evidence="9">
    <location>
        <begin position="571"/>
        <end position="711"/>
    </location>
</feature>
<dbReference type="GeneID" id="107419625"/>
<evidence type="ECO:0000256" key="10">
    <source>
        <dbReference type="SAM" id="Phobius"/>
    </source>
</evidence>
<keyword evidence="7" id="KW-0446">Lipid-binding</keyword>
<evidence type="ECO:0000256" key="8">
    <source>
        <dbReference type="ARBA" id="ARBA00023136"/>
    </source>
</evidence>
<evidence type="ECO:0000256" key="6">
    <source>
        <dbReference type="ARBA" id="ARBA00023055"/>
    </source>
</evidence>
<feature type="domain" description="PH" evidence="11">
    <location>
        <begin position="61"/>
        <end position="187"/>
    </location>
</feature>
<dbReference type="PROSITE" id="PS51847">
    <property type="entry name" value="SMP"/>
    <property type="match status" value="1"/>
</dbReference>
<feature type="domain" description="SMP-LTD" evidence="12">
    <location>
        <begin position="328"/>
        <end position="532"/>
    </location>
</feature>
<keyword evidence="4" id="KW-0256">Endoplasmic reticulum</keyword>
<keyword evidence="8 10" id="KW-0472">Membrane</keyword>
<dbReference type="Proteomes" id="UP001652623">
    <property type="component" value="Chromosome 2"/>
</dbReference>
<keyword evidence="2" id="KW-0813">Transport</keyword>
<dbReference type="InterPro" id="IPR031468">
    <property type="entry name" value="SMP_LBD"/>
</dbReference>
<dbReference type="InterPro" id="IPR057080">
    <property type="entry name" value="PH_SMPa"/>
</dbReference>
<dbReference type="RefSeq" id="XP_048329458.1">
    <property type="nucleotide sequence ID" value="XM_048473501.2"/>
</dbReference>
<feature type="compositionally biased region" description="Polar residues" evidence="9">
    <location>
        <begin position="598"/>
        <end position="607"/>
    </location>
</feature>
<dbReference type="PANTHER" id="PTHR13466:SF0">
    <property type="entry name" value="SMP-LTD DOMAIN-CONTAINING PROTEIN"/>
    <property type="match status" value="1"/>
</dbReference>
<dbReference type="InterPro" id="IPR001849">
    <property type="entry name" value="PH_domain"/>
</dbReference>
<dbReference type="PROSITE" id="PS50003">
    <property type="entry name" value="PH_DOMAIN"/>
    <property type="match status" value="1"/>
</dbReference>
<feature type="compositionally biased region" description="Basic and acidic residues" evidence="9">
    <location>
        <begin position="572"/>
        <end position="591"/>
    </location>
</feature>
<evidence type="ECO:0000256" key="3">
    <source>
        <dbReference type="ARBA" id="ARBA00022692"/>
    </source>
</evidence>
<accession>A0ABM3IIY2</accession>
<evidence type="ECO:0000256" key="4">
    <source>
        <dbReference type="ARBA" id="ARBA00022824"/>
    </source>
</evidence>
<keyword evidence="3 10" id="KW-0812">Transmembrane</keyword>
<keyword evidence="13" id="KW-1185">Reference proteome</keyword>
<comment type="subcellular location">
    <subcellularLocation>
        <location evidence="1">Endoplasmic reticulum membrane</location>
    </subcellularLocation>
</comment>
<evidence type="ECO:0000256" key="2">
    <source>
        <dbReference type="ARBA" id="ARBA00022448"/>
    </source>
</evidence>
<organism evidence="13 14">
    <name type="scientific">Ziziphus jujuba</name>
    <name type="common">Chinese jujube</name>
    <name type="synonym">Ziziphus sativa</name>
    <dbReference type="NCBI Taxonomy" id="326968"/>
    <lineage>
        <taxon>Eukaryota</taxon>
        <taxon>Viridiplantae</taxon>
        <taxon>Streptophyta</taxon>
        <taxon>Embryophyta</taxon>
        <taxon>Tracheophyta</taxon>
        <taxon>Spermatophyta</taxon>
        <taxon>Magnoliopsida</taxon>
        <taxon>eudicotyledons</taxon>
        <taxon>Gunneridae</taxon>
        <taxon>Pentapetalae</taxon>
        <taxon>rosids</taxon>
        <taxon>fabids</taxon>
        <taxon>Rosales</taxon>
        <taxon>Rhamnaceae</taxon>
        <taxon>Paliureae</taxon>
        <taxon>Ziziphus</taxon>
    </lineage>
</organism>
<keyword evidence="5 10" id="KW-1133">Transmembrane helix</keyword>
<gene>
    <name evidence="14" type="primary">LOC107419625</name>
</gene>
<name>A0ABM3IIY2_ZIZJJ</name>
<reference evidence="13" key="1">
    <citation type="submission" date="2025-05" db="UniProtKB">
        <authorList>
            <consortium name="RefSeq"/>
        </authorList>
    </citation>
    <scope>NUCLEOTIDE SEQUENCE [LARGE SCALE GENOMIC DNA]</scope>
</reference>
<dbReference type="Pfam" id="PF23065">
    <property type="entry name" value="PH_SMPa"/>
    <property type="match status" value="1"/>
</dbReference>
<reference evidence="14" key="2">
    <citation type="submission" date="2025-08" db="UniProtKB">
        <authorList>
            <consortium name="RefSeq"/>
        </authorList>
    </citation>
    <scope>IDENTIFICATION</scope>
    <source>
        <tissue evidence="14">Seedling</tissue>
    </source>
</reference>
<feature type="compositionally biased region" description="Low complexity" evidence="9">
    <location>
        <begin position="300"/>
        <end position="317"/>
    </location>
</feature>
<evidence type="ECO:0000256" key="1">
    <source>
        <dbReference type="ARBA" id="ARBA00004586"/>
    </source>
</evidence>